<accession>A0ACA9LBZ2</accession>
<dbReference type="EMBL" id="CAJVQC010002791">
    <property type="protein sequence ID" value="CAG8517326.1"/>
    <property type="molecule type" value="Genomic_DNA"/>
</dbReference>
<evidence type="ECO:0000313" key="2">
    <source>
        <dbReference type="Proteomes" id="UP000789920"/>
    </source>
</evidence>
<protein>
    <submittedName>
        <fullName evidence="1">19343_t:CDS:1</fullName>
    </submittedName>
</protein>
<reference evidence="1" key="1">
    <citation type="submission" date="2021-06" db="EMBL/GenBank/DDBJ databases">
        <authorList>
            <person name="Kallberg Y."/>
            <person name="Tangrot J."/>
            <person name="Rosling A."/>
        </authorList>
    </citation>
    <scope>NUCLEOTIDE SEQUENCE</scope>
    <source>
        <strain evidence="1">MA461A</strain>
    </source>
</reference>
<sequence>IGVKKDEYKILELKKVNIKYSNGIGVEKELELKKMNIRHSNGIGIEKGENKNFN</sequence>
<keyword evidence="2" id="KW-1185">Reference proteome</keyword>
<proteinExistence type="predicted"/>
<feature type="non-terminal residue" evidence="1">
    <location>
        <position position="1"/>
    </location>
</feature>
<dbReference type="Proteomes" id="UP000789920">
    <property type="component" value="Unassembled WGS sequence"/>
</dbReference>
<evidence type="ECO:0000313" key="1">
    <source>
        <dbReference type="EMBL" id="CAG8517326.1"/>
    </source>
</evidence>
<comment type="caution">
    <text evidence="1">The sequence shown here is derived from an EMBL/GenBank/DDBJ whole genome shotgun (WGS) entry which is preliminary data.</text>
</comment>
<name>A0ACA9LBZ2_9GLOM</name>
<gene>
    <name evidence="1" type="ORF">RPERSI_LOCUS2537</name>
</gene>
<organism evidence="1 2">
    <name type="scientific">Racocetra persica</name>
    <dbReference type="NCBI Taxonomy" id="160502"/>
    <lineage>
        <taxon>Eukaryota</taxon>
        <taxon>Fungi</taxon>
        <taxon>Fungi incertae sedis</taxon>
        <taxon>Mucoromycota</taxon>
        <taxon>Glomeromycotina</taxon>
        <taxon>Glomeromycetes</taxon>
        <taxon>Diversisporales</taxon>
        <taxon>Gigasporaceae</taxon>
        <taxon>Racocetra</taxon>
    </lineage>
</organism>